<dbReference type="InterPro" id="IPR044067">
    <property type="entry name" value="PCV_3C_PRO"/>
</dbReference>
<dbReference type="InterPro" id="IPR043502">
    <property type="entry name" value="DNA/RNA_pol_sf"/>
</dbReference>
<dbReference type="InterPro" id="IPR007094">
    <property type="entry name" value="RNA-dir_pol_PSvirus"/>
</dbReference>
<evidence type="ECO:0000256" key="9">
    <source>
        <dbReference type="ARBA" id="ARBA00022801"/>
    </source>
</evidence>
<dbReference type="InterPro" id="IPR000605">
    <property type="entry name" value="Helicase_SF3_ssDNA/RNA_vir"/>
</dbReference>
<dbReference type="Pfam" id="PF00073">
    <property type="entry name" value="Rhv"/>
    <property type="match status" value="1"/>
</dbReference>
<evidence type="ECO:0000259" key="16">
    <source>
        <dbReference type="PROSITE" id="PS51218"/>
    </source>
</evidence>
<evidence type="ECO:0000256" key="3">
    <source>
        <dbReference type="ARBA" id="ARBA00022484"/>
    </source>
</evidence>
<dbReference type="SUPFAM" id="SSF88633">
    <property type="entry name" value="Positive stranded ssRNA viruses"/>
    <property type="match status" value="3"/>
</dbReference>
<proteinExistence type="predicted"/>
<evidence type="ECO:0000256" key="4">
    <source>
        <dbReference type="ARBA" id="ARBA00022561"/>
    </source>
</evidence>
<dbReference type="GO" id="GO:0006508">
    <property type="term" value="P:proteolysis"/>
    <property type="evidence" value="ECO:0007669"/>
    <property type="project" value="UniProtKB-KW"/>
</dbReference>
<dbReference type="GO" id="GO:0003724">
    <property type="term" value="F:RNA helicase activity"/>
    <property type="evidence" value="ECO:0007669"/>
    <property type="project" value="InterPro"/>
</dbReference>
<dbReference type="InterPro" id="IPR001205">
    <property type="entry name" value="RNA-dir_pol_C"/>
</dbReference>
<evidence type="ECO:0000256" key="10">
    <source>
        <dbReference type="ARBA" id="ARBA00022806"/>
    </source>
</evidence>
<dbReference type="GO" id="GO:0039694">
    <property type="term" value="P:viral RNA genome replication"/>
    <property type="evidence" value="ECO:0007669"/>
    <property type="project" value="InterPro"/>
</dbReference>
<keyword evidence="11" id="KW-0788">Thiol protease</keyword>
<dbReference type="GO" id="GO:0003968">
    <property type="term" value="F:RNA-directed RNA polymerase activity"/>
    <property type="evidence" value="ECO:0007669"/>
    <property type="project" value="UniProtKB-KW"/>
</dbReference>
<dbReference type="GO" id="GO:0005524">
    <property type="term" value="F:ATP binding"/>
    <property type="evidence" value="ECO:0007669"/>
    <property type="project" value="UniProtKB-KW"/>
</dbReference>
<dbReference type="InterPro" id="IPR014872">
    <property type="entry name" value="Dicistrovirus_capsid-polyPr_C"/>
</dbReference>
<evidence type="ECO:0000256" key="8">
    <source>
        <dbReference type="ARBA" id="ARBA00022741"/>
    </source>
</evidence>
<dbReference type="InterPro" id="IPR001676">
    <property type="entry name" value="Picornavirus_capsid"/>
</dbReference>
<dbReference type="Pfam" id="PF08762">
    <property type="entry name" value="CRPV_capsid"/>
    <property type="match status" value="1"/>
</dbReference>
<name>B5LPA0_9VIRU</name>
<evidence type="ECO:0000259" key="15">
    <source>
        <dbReference type="PROSITE" id="PS50507"/>
    </source>
</evidence>
<dbReference type="PROSITE" id="PS51874">
    <property type="entry name" value="PCV_3C_PRO"/>
    <property type="match status" value="1"/>
</dbReference>
<keyword evidence="13" id="KW-0946">Virion</keyword>
<sequence>MQDSSCEDPGSSPPNQSVALPRESILSGVLRKNNVAECDVPKSKSILKNKTTMLITMDPDTPFSKYVENAQRLVNSMVQYGYDYTVESHVRFIATRTTVTLKNGIFKYVIVCDGLRNVKEVNQFVNVAILVAMKKYLLYDVKRYTQPQGPPETTNTTNPEDIVNQTEISQQSENTEITQAVDTASAPFLLTTHVLQHQSTTEPKISLNELTERYIVIANGVLTSGDTRGQVKFSLDLPAAIYGNLDSSTSTALRPFTLMKTDLEITLKINSNQAQAGRYVLASYPCRRQAFGVADSVFQQIQREHVEVDVSTSADAILQIKYENLRNFMPILTNEVGETTGESFTTLTLTCLSPVNVVAGAVDVVPYQVIARFVNPFLTGMRYPLPVQGQGPEFPISTTRTREKVIETVRDVNNVLGAIPVFGALYKTVMLAGASAVTSVTRFVAPEPYTKVLEDTLVYVGMRNKDKPVDTRPYSVLQPVSQKALCHGLGPIGATKMRLEMSVNTPHLPDMETVQTSESYSELAQIGGVQEIFTVSTTTPNGRLLIDLPVAPFDARYLPNTVISGTGEGASRVLPPVTYISQLFQGYTGELEYEFIPVKTAAHNFSILVAFVPFDGEPGNTTFAQALSCHYKIIDFRTNSAGVFTVPFVSNSMFRSYTGTESSFMFARNLNTTTYTSPTIGGGLTVGPFAAWKDPGKVSVFMLNPLNPTPIVAPEIEIIVKLRGAKNIQFTIPSQPRFRTAYTTDSYVFAPIISGVTNANHWGTVPQGPVQTMNDDEVPGEPTVPLIGPQMTHMEMHDDILNVNRRLMHYARLTTDGLYYVDGSGATVYAPMSGSSACIPIVLSDPVFQNFGNNGQGSVNSQEMTPRNIRDATASLFRFGRGSVILSILNHSQNNLVISFLPPFQRPMYFSAENGTTTSVFSLGVAGTSIGLSAPDSQGYASVRNVPSVNPVTDVEIPFYSSAVYMDLQARNGLGAALAIMGNSQSMARGPLYDVVTRTLGTLKIQTELYPFPATAENLAGLQSTVTIRMGLSDDFKFHHFMGTPPVIANYPLVPSIGNVARTLTRAKIEDELIRAGIESNPGPVVKDVGTEPQGMWDFLNDLVSAPTELKRVREQGDYFKEVIGSLKEKIVRSFNISVTQAAALASTMLAAYMNPSPYTVVSAVTNLLVALNIVDDTFLMKVMLGCNEPQNVKGQGPLDDDKRESPNWIVPLLVSGFVEYCCSAMQKQDIALDPSNIDERTVFMKLTEALTGVNWFRVSAVMVVTSRLVMAFKWLFEKVQSWLRPSTSYLLLKHNPKFIENFMNDYTFIMNELNKNSIIGIRQCRDRFWTTLLSAYYLKGIMAKERIRNPTLLNTVNDIIKKANELTSILSAPPVRFEPFVVWIFGPRGVGKSTLLQQRLIDILEQHKGPGKFEHPNPVYTRNPTSQWWNGYNGQPIVLYDDIGAVSSAEIDPIVAGELMAIKSCAIMPLEKPRIEEKESLMTSVIVGIASNHPCLKSSVIRDVGAMDRRRDILARCEFTPEVEKYIKSKKLLNVASALPEEMTRNNKHLRYGVFKDPTKVRPNTQDVRVETSTEPDMWLTYDEFMEYSIDVFTRYYTKELEKMTKRYKDMLRLCPTYAKGLTDEASVRMAIMQMILKVEESKSTTTMDTLRYLIQKLEQTTPEYYKTLHKTTKEQLETINKVNTQPEGKFIIDKNKFDPGHWALSQVGGSRLVDYAKYIYDTLIPWHAPIYGKETVEFKDDTKCVFCKEKIDMVTYVCNTAKFNEHLACTCRAAAVVNDTNVVCVYCDTPMVPVFNRQPQSIYNWMAALLSAAKDVLYDPINSLPETWNKEKFRTNMRMLAISAVTALVMYTTINFADIVFKKSTYNAFYKYVGELPHKVLTVGEQVYLMTKSGVKFLLCRNQDTEFFIPARDDVENAQGEFDVLPIEPGEIMDIELGGGSGFKVVGHSKKASRKAQKINREEFSKISDTASTSSDESDASAHKHEKHGAEFFSWLRVGEREKCQHDGAIIEKILRKRMSELSCTLDGKLVLYAVEEDETEIVLVVEKCCSACLLLDDRIVLKISDFFNQNSPIWRQHIDEGLLEYVPELYVKFLMECRNGANVERTVHNEKYSKWQNQILSQITTKFMEAVHVVWVFLTENYKMFLSGCAIIFCAYKGYKWYKNDEGIIEPVDPQGSYVSASQRTIRSGITRTINNSYLKGTQAHGPYLKEPNQAVLARAARIRKNYITMQLNSIPIWGIGLYGHTVLMTRHNWHWLKFAARTMNLDALTIMSRGSDNVVVKFSEVLEVLDLPEVEHVLIELPKKGLQCFSNIRTYFTKGLDEKGEATNPQLDELAYYIDVLDGLTLKSTAISAIGKGEPVQTTFTINSKTEDYLNSIPSQYDWIITPTQAKGMCLTAFLDKQGNILGFHVAGNARLRQGYVAPIFRELIPDAGVASVVTEPEGPSTENLTYMYSVIDAPYHTFQSKIVPSVLQGEAYDPEKEPCIQSRTDPRYTHGADPLTDGVATIGQPTKPLNDEILMLAYESVRDELLGVLPPPYVQPPVSIREAITAERAPISSSMNLATSAGYPLAGRGSREKKKSDYILGGQLKVSVHNKINKAYVQRTNGIRPPCVYWAHLKDELRPSEKLRRFGGTRVFSVPPLELVLNSRRFLLPFMDAFQSFPIEAHHAIGLNPNSGDWRRLRDTLLEKGPCLLQMDYKNYSDAIPKECVAKAFHIIVDYYRKWHCSTVEIENALKTLFLDTADAELLVYGDVFKVNNGVLAGHPMTSVVNSVVNLILMNYMWIKIARRRASEFFKLTYIIVMGDDVVISLPKQLTEEFDCRKICAEFAKYDIKVTDSEKNLTGEPKPYDSFDKFEFLSRGFSDCDAYPDITFAPVKTIALFDCPLWISKGQDEEEQTIQAIQAGLLLAFDHGPEFFGKYKQLLLEGTSVPTYNYFTWSELYSLFHGDVYGSGEQSVQTNNEHGIVLKKIPMVLSYIYADSMCIGSDAEIGEEKGALGVQAMFQKKQLRAINISKQAEHYLTAAEDIYDSLDKVKNLEKWRCGCKYDCMREVERRMLEKVGKSMNALLEENAKEPLIEMLE</sequence>
<feature type="domain" description="Peptidase C3" evidence="17">
    <location>
        <begin position="2209"/>
        <end position="2433"/>
    </location>
</feature>
<dbReference type="GO" id="GO:0006351">
    <property type="term" value="P:DNA-templated transcription"/>
    <property type="evidence" value="ECO:0007669"/>
    <property type="project" value="InterPro"/>
</dbReference>
<dbReference type="GO" id="GO:0004197">
    <property type="term" value="F:cysteine-type endopeptidase activity"/>
    <property type="evidence" value="ECO:0007669"/>
    <property type="project" value="InterPro"/>
</dbReference>
<reference evidence="18" key="1">
    <citation type="submission" date="2008-07" db="EMBL/GenBank/DDBJ databases">
        <authorList>
            <person name="Li M."/>
            <person name="Lu X."/>
            <person name="Man N."/>
            <person name="Lu Q."/>
        </authorList>
    </citation>
    <scope>NUCLEOTIDE SEQUENCE</scope>
    <source>
        <strain evidence="18">ZheJiang01/CHN</strain>
    </source>
</reference>
<reference evidence="18" key="2">
    <citation type="journal article" date="2009" name="Agric. Sci. China">
        <title>Analysis of RNA-Dependent RNA Polymerase Sequence of Infectious Flacherie Virus Isolated in China and Its Expression in BmN Cells.</title>
        <authorList>
            <person name="Li M.Q."/>
            <person name="Lu Q.N."/>
            <person name="Wu X.F."/>
            <person name="Man N.N."/>
            <person name="Chen X.X."/>
            <person name="Jin W."/>
            <person name="Lu X.M."/>
        </authorList>
    </citation>
    <scope>NUCLEOTIDE SEQUENCE</scope>
    <source>
        <strain evidence="18">ZheJiang01/CHN</strain>
    </source>
</reference>
<accession>B5LPA0</accession>
<evidence type="ECO:0000256" key="11">
    <source>
        <dbReference type="ARBA" id="ARBA00022807"/>
    </source>
</evidence>
<feature type="domain" description="SF3 helicase" evidence="16">
    <location>
        <begin position="1361"/>
        <end position="1533"/>
    </location>
</feature>
<dbReference type="InterPro" id="IPR009003">
    <property type="entry name" value="Peptidase_S1_PA"/>
</dbReference>
<protein>
    <recommendedName>
        <fullName evidence="2">Genome polyprotein</fullName>
    </recommendedName>
</protein>
<dbReference type="InterPro" id="IPR033703">
    <property type="entry name" value="Rhv-like"/>
</dbReference>
<feature type="domain" description="RdRp catalytic" evidence="15">
    <location>
        <begin position="2695"/>
        <end position="2823"/>
    </location>
</feature>
<keyword evidence="5" id="KW-0645">Protease</keyword>
<evidence type="ECO:0000259" key="17">
    <source>
        <dbReference type="PROSITE" id="PS51874"/>
    </source>
</evidence>
<dbReference type="GO" id="GO:0003723">
    <property type="term" value="F:RNA binding"/>
    <property type="evidence" value="ECO:0007669"/>
    <property type="project" value="InterPro"/>
</dbReference>
<dbReference type="Pfam" id="PF00910">
    <property type="entry name" value="RNA_helicase"/>
    <property type="match status" value="1"/>
</dbReference>
<dbReference type="InterPro" id="IPR014759">
    <property type="entry name" value="Helicase_SF3_ssRNA_vir"/>
</dbReference>
<keyword evidence="7" id="KW-0548">Nucleotidyltransferase</keyword>
<evidence type="ECO:0000256" key="13">
    <source>
        <dbReference type="ARBA" id="ARBA00022844"/>
    </source>
</evidence>
<keyword evidence="3" id="KW-0696">RNA-directed RNA polymerase</keyword>
<organism evidence="18">
    <name type="scientific">Infectious flacherie virus</name>
    <dbReference type="NCBI Taxonomy" id="12742"/>
    <lineage>
        <taxon>Viruses</taxon>
        <taxon>Riboviria</taxon>
        <taxon>Orthornavirae</taxon>
        <taxon>Pisuviricota</taxon>
        <taxon>Pisoniviricetes</taxon>
        <taxon>Picornavirales</taxon>
        <taxon>Iflaviridae</taxon>
        <taxon>Iflavirus</taxon>
        <taxon>Iflavirus flacherie</taxon>
    </lineage>
</organism>
<evidence type="ECO:0000313" key="18">
    <source>
        <dbReference type="EMBL" id="ACH57393.1"/>
    </source>
</evidence>
<keyword evidence="12" id="KW-0067">ATP-binding</keyword>
<dbReference type="PROSITE" id="PS50507">
    <property type="entry name" value="RDRP_SSRNA_POS"/>
    <property type="match status" value="1"/>
</dbReference>
<keyword evidence="10" id="KW-0347">Helicase</keyword>
<evidence type="ECO:0000256" key="1">
    <source>
        <dbReference type="ARBA" id="ARBA00004328"/>
    </source>
</evidence>
<dbReference type="CDD" id="cd23197">
    <property type="entry name" value="Iflaviridae_RdRp"/>
    <property type="match status" value="1"/>
</dbReference>
<keyword evidence="4" id="KW-0167">Capsid protein</keyword>
<evidence type="ECO:0000256" key="2">
    <source>
        <dbReference type="ARBA" id="ARBA00020107"/>
    </source>
</evidence>
<dbReference type="PROSITE" id="PS51218">
    <property type="entry name" value="SF3_HELICASE_2"/>
    <property type="match status" value="1"/>
</dbReference>
<evidence type="ECO:0000256" key="7">
    <source>
        <dbReference type="ARBA" id="ARBA00022695"/>
    </source>
</evidence>
<dbReference type="SUPFAM" id="SSF56672">
    <property type="entry name" value="DNA/RNA polymerases"/>
    <property type="match status" value="1"/>
</dbReference>
<dbReference type="Gene3D" id="2.60.120.20">
    <property type="match status" value="3"/>
</dbReference>
<comment type="subcellular location">
    <subcellularLocation>
        <location evidence="1">Virion</location>
    </subcellularLocation>
</comment>
<evidence type="ECO:0000256" key="5">
    <source>
        <dbReference type="ARBA" id="ARBA00022670"/>
    </source>
</evidence>
<dbReference type="GO" id="GO:0005198">
    <property type="term" value="F:structural molecule activity"/>
    <property type="evidence" value="ECO:0007669"/>
    <property type="project" value="InterPro"/>
</dbReference>
<dbReference type="Pfam" id="PF00680">
    <property type="entry name" value="RdRP_1"/>
    <property type="match status" value="1"/>
</dbReference>
<dbReference type="EMBL" id="EU868609">
    <property type="protein sequence ID" value="ACH57393.1"/>
    <property type="molecule type" value="Genomic_RNA"/>
</dbReference>
<dbReference type="InterPro" id="IPR029053">
    <property type="entry name" value="Viral_coat"/>
</dbReference>
<dbReference type="GO" id="GO:0019028">
    <property type="term" value="C:viral capsid"/>
    <property type="evidence" value="ECO:0007669"/>
    <property type="project" value="UniProtKB-KW"/>
</dbReference>
<dbReference type="Gene3D" id="3.30.70.270">
    <property type="match status" value="1"/>
</dbReference>
<evidence type="ECO:0000256" key="12">
    <source>
        <dbReference type="ARBA" id="ARBA00022840"/>
    </source>
</evidence>
<keyword evidence="14" id="KW-0693">Viral RNA replication</keyword>
<keyword evidence="8" id="KW-0547">Nucleotide-binding</keyword>
<keyword evidence="6" id="KW-0808">Transferase</keyword>
<dbReference type="CDD" id="cd00205">
    <property type="entry name" value="rhv_like"/>
    <property type="match status" value="1"/>
</dbReference>
<dbReference type="SUPFAM" id="SSF50494">
    <property type="entry name" value="Trypsin-like serine proteases"/>
    <property type="match status" value="1"/>
</dbReference>
<keyword evidence="9" id="KW-0378">Hydrolase</keyword>
<evidence type="ECO:0000256" key="14">
    <source>
        <dbReference type="ARBA" id="ARBA00022953"/>
    </source>
</evidence>
<dbReference type="InterPro" id="IPR043128">
    <property type="entry name" value="Rev_trsase/Diguanyl_cyclase"/>
</dbReference>
<evidence type="ECO:0000256" key="6">
    <source>
        <dbReference type="ARBA" id="ARBA00022679"/>
    </source>
</evidence>